<reference evidence="2" key="1">
    <citation type="journal article" date="2019" name="Database">
        <title>The radish genome database (RadishGD): an integrated information resource for radish genomics.</title>
        <authorList>
            <person name="Yu H.J."/>
            <person name="Baek S."/>
            <person name="Lee Y.J."/>
            <person name="Cho A."/>
            <person name="Mun J.H."/>
        </authorList>
    </citation>
    <scope>NUCLEOTIDE SEQUENCE [LARGE SCALE GENOMIC DNA]</scope>
    <source>
        <strain evidence="2">cv. WK10039</strain>
    </source>
</reference>
<protein>
    <submittedName>
        <fullName evidence="3">Uncharacterized protein LOC108846531</fullName>
    </submittedName>
</protein>
<dbReference type="Proteomes" id="UP000504610">
    <property type="component" value="Chromosome 3"/>
</dbReference>
<dbReference type="AlphaFoldDB" id="A0A9W3DGP3"/>
<accession>A0A9W3DGP3</accession>
<dbReference type="KEGG" id="rsz:108846531"/>
<evidence type="ECO:0000256" key="1">
    <source>
        <dbReference type="SAM" id="MobiDB-lite"/>
    </source>
</evidence>
<gene>
    <name evidence="3" type="primary">LOC108846531</name>
</gene>
<proteinExistence type="predicted"/>
<organism evidence="2 3">
    <name type="scientific">Raphanus sativus</name>
    <name type="common">Radish</name>
    <name type="synonym">Raphanus raphanistrum var. sativus</name>
    <dbReference type="NCBI Taxonomy" id="3726"/>
    <lineage>
        <taxon>Eukaryota</taxon>
        <taxon>Viridiplantae</taxon>
        <taxon>Streptophyta</taxon>
        <taxon>Embryophyta</taxon>
        <taxon>Tracheophyta</taxon>
        <taxon>Spermatophyta</taxon>
        <taxon>Magnoliopsida</taxon>
        <taxon>eudicotyledons</taxon>
        <taxon>Gunneridae</taxon>
        <taxon>Pentapetalae</taxon>
        <taxon>rosids</taxon>
        <taxon>malvids</taxon>
        <taxon>Brassicales</taxon>
        <taxon>Brassicaceae</taxon>
        <taxon>Brassiceae</taxon>
        <taxon>Raphanus</taxon>
    </lineage>
</organism>
<keyword evidence="2" id="KW-1185">Reference proteome</keyword>
<evidence type="ECO:0000313" key="3">
    <source>
        <dbReference type="RefSeq" id="XP_056862603.1"/>
    </source>
</evidence>
<dbReference type="RefSeq" id="XP_056862603.1">
    <property type="nucleotide sequence ID" value="XM_057006623.1"/>
</dbReference>
<name>A0A9W3DGP3_RAPSA</name>
<dbReference type="GeneID" id="108846531"/>
<evidence type="ECO:0000313" key="2">
    <source>
        <dbReference type="Proteomes" id="UP000504610"/>
    </source>
</evidence>
<feature type="region of interest" description="Disordered" evidence="1">
    <location>
        <begin position="133"/>
        <end position="160"/>
    </location>
</feature>
<sequence length="160" mass="17577">MTVVYLSLWEDDASMFSGLLTSGERTQSVMVDTTVTQKYVKDYISANNSRLPDLGSEDSAIFVVFDREPIKEAASLGLEEMSSGEEMELPKCLEELAGNEYAFHQRVTLYNFTPDHHTFAISAINEDLLFGTQAESDNSNPPPVVDMESGQAAESASNHG</sequence>
<dbReference type="OrthoDB" id="10515594at2759"/>
<reference evidence="3" key="2">
    <citation type="submission" date="2025-08" db="UniProtKB">
        <authorList>
            <consortium name="RefSeq"/>
        </authorList>
    </citation>
    <scope>IDENTIFICATION</scope>
    <source>
        <tissue evidence="3">Leaf</tissue>
    </source>
</reference>